<protein>
    <submittedName>
        <fullName evidence="1">Uncharacterized protein</fullName>
    </submittedName>
</protein>
<name>A0A254TAW0_9BURK</name>
<reference evidence="1 2" key="1">
    <citation type="submission" date="2016-02" db="EMBL/GenBank/DDBJ databases">
        <authorList>
            <person name="Wen L."/>
            <person name="He K."/>
            <person name="Yang H."/>
        </authorList>
    </citation>
    <scope>NUCLEOTIDE SEQUENCE [LARGE SCALE GENOMIC DNA]</scope>
    <source>
        <strain evidence="1 2">TSA40</strain>
    </source>
</reference>
<comment type="caution">
    <text evidence="1">The sequence shown here is derived from an EMBL/GenBank/DDBJ whole genome shotgun (WGS) entry which is preliminary data.</text>
</comment>
<proteinExistence type="predicted"/>
<dbReference type="Proteomes" id="UP000197535">
    <property type="component" value="Unassembled WGS sequence"/>
</dbReference>
<evidence type="ECO:0000313" key="1">
    <source>
        <dbReference type="EMBL" id="OWW19695.1"/>
    </source>
</evidence>
<evidence type="ECO:0000313" key="2">
    <source>
        <dbReference type="Proteomes" id="UP000197535"/>
    </source>
</evidence>
<dbReference type="EMBL" id="LSTO01000001">
    <property type="protein sequence ID" value="OWW19695.1"/>
    <property type="molecule type" value="Genomic_DNA"/>
</dbReference>
<sequence>MTKRMPPPGKKSFNLNVVVKPRGASAKREQPQDKLSREDISRCINIWASMYLTPDEAIDSRDLCLPSHPWAGRDPSGMKRFE</sequence>
<gene>
    <name evidence="1" type="ORF">AYR66_09470</name>
</gene>
<dbReference type="AlphaFoldDB" id="A0A254TAW0"/>
<organism evidence="1 2">
    <name type="scientific">Noviherbaspirillum denitrificans</name>
    <dbReference type="NCBI Taxonomy" id="1968433"/>
    <lineage>
        <taxon>Bacteria</taxon>
        <taxon>Pseudomonadati</taxon>
        <taxon>Pseudomonadota</taxon>
        <taxon>Betaproteobacteria</taxon>
        <taxon>Burkholderiales</taxon>
        <taxon>Oxalobacteraceae</taxon>
        <taxon>Noviherbaspirillum</taxon>
    </lineage>
</organism>
<keyword evidence="2" id="KW-1185">Reference proteome</keyword>
<accession>A0A254TAW0</accession>